<sequence length="251" mass="27157">MVAEPGGMMTSVTSSAETHPDRIPGYDGGPFTHRPELLDESLFWLGHLYNCAQSEEAEELLLGADDEEAADLQRRLLEGDDWPVFTVPLAGGHSLYVVYRAFEEDEGVDYLLHHPDWDQAEHLAQDDGHFMGPALSWAELTAAADNGVPGGSTTDPDARLLLLLPAFGDDAVPDGAVDRLTAALRARTRVETPDRLAAALIEDQGPCGPVGWTTAERGYRINNGGLSFRNPANRFAWPATRLARVSAALAL</sequence>
<organism evidence="2 3">
    <name type="scientific">Actinacidiphila glaucinigra</name>
    <dbReference type="NCBI Taxonomy" id="235986"/>
    <lineage>
        <taxon>Bacteria</taxon>
        <taxon>Bacillati</taxon>
        <taxon>Actinomycetota</taxon>
        <taxon>Actinomycetes</taxon>
        <taxon>Kitasatosporales</taxon>
        <taxon>Streptomycetaceae</taxon>
        <taxon>Actinacidiphila</taxon>
    </lineage>
</organism>
<evidence type="ECO:0000256" key="1">
    <source>
        <dbReference type="SAM" id="MobiDB-lite"/>
    </source>
</evidence>
<evidence type="ECO:0000313" key="2">
    <source>
        <dbReference type="EMBL" id="SNT05532.1"/>
    </source>
</evidence>
<dbReference type="AlphaFoldDB" id="A0A239JIX2"/>
<proteinExistence type="predicted"/>
<protein>
    <submittedName>
        <fullName evidence="2">Uncharacterized protein</fullName>
    </submittedName>
</protein>
<gene>
    <name evidence="2" type="ORF">SAMN05216252_11350</name>
</gene>
<keyword evidence="3" id="KW-1185">Reference proteome</keyword>
<accession>A0A239JIX2</accession>
<dbReference type="Proteomes" id="UP000198280">
    <property type="component" value="Unassembled WGS sequence"/>
</dbReference>
<feature type="region of interest" description="Disordered" evidence="1">
    <location>
        <begin position="1"/>
        <end position="28"/>
    </location>
</feature>
<evidence type="ECO:0000313" key="3">
    <source>
        <dbReference type="Proteomes" id="UP000198280"/>
    </source>
</evidence>
<name>A0A239JIX2_9ACTN</name>
<dbReference type="EMBL" id="FZOF01000013">
    <property type="protein sequence ID" value="SNT05532.1"/>
    <property type="molecule type" value="Genomic_DNA"/>
</dbReference>
<reference evidence="2 3" key="1">
    <citation type="submission" date="2017-06" db="EMBL/GenBank/DDBJ databases">
        <authorList>
            <person name="Kim H.J."/>
            <person name="Triplett B.A."/>
        </authorList>
    </citation>
    <scope>NUCLEOTIDE SEQUENCE [LARGE SCALE GENOMIC DNA]</scope>
    <source>
        <strain evidence="2 3">CGMCC 4.1858</strain>
    </source>
</reference>